<evidence type="ECO:0000313" key="3">
    <source>
        <dbReference type="Proteomes" id="UP000026962"/>
    </source>
</evidence>
<feature type="transmembrane region" description="Helical" evidence="1">
    <location>
        <begin position="86"/>
        <end position="107"/>
    </location>
</feature>
<keyword evidence="1" id="KW-0812">Transmembrane</keyword>
<keyword evidence="3" id="KW-1185">Reference proteome</keyword>
<organism evidence="2">
    <name type="scientific">Oryza punctata</name>
    <name type="common">Red rice</name>
    <dbReference type="NCBI Taxonomy" id="4537"/>
    <lineage>
        <taxon>Eukaryota</taxon>
        <taxon>Viridiplantae</taxon>
        <taxon>Streptophyta</taxon>
        <taxon>Embryophyta</taxon>
        <taxon>Tracheophyta</taxon>
        <taxon>Spermatophyta</taxon>
        <taxon>Magnoliopsida</taxon>
        <taxon>Liliopsida</taxon>
        <taxon>Poales</taxon>
        <taxon>Poaceae</taxon>
        <taxon>BOP clade</taxon>
        <taxon>Oryzoideae</taxon>
        <taxon>Oryzeae</taxon>
        <taxon>Oryzinae</taxon>
        <taxon>Oryza</taxon>
    </lineage>
</organism>
<keyword evidence="1" id="KW-1133">Transmembrane helix</keyword>
<dbReference type="Gramene" id="OPUNC07G11430.1">
    <property type="protein sequence ID" value="OPUNC07G11430.1"/>
    <property type="gene ID" value="OPUNC07G11430"/>
</dbReference>
<evidence type="ECO:0000256" key="1">
    <source>
        <dbReference type="SAM" id="Phobius"/>
    </source>
</evidence>
<sequence>MSLSRSPDHPLAFLSPATVPFHLPPTTFPSAAYSHFLLLVPRGGEDRIIMLGSVPIMATMGGSGGGSGFSHRWLQRWQPRQRWPPLCMNLCAFMDVDFVLGSVIVFLDGDPMGDREHQAAYY</sequence>
<reference evidence="2" key="2">
    <citation type="submission" date="2018-05" db="EMBL/GenBank/DDBJ databases">
        <title>OpunRS2 (Oryza punctata Reference Sequence Version 2).</title>
        <authorList>
            <person name="Zhang J."/>
            <person name="Kudrna D."/>
            <person name="Lee S."/>
            <person name="Talag J."/>
            <person name="Welchert J."/>
            <person name="Wing R.A."/>
        </authorList>
    </citation>
    <scope>NUCLEOTIDE SEQUENCE [LARGE SCALE GENOMIC DNA]</scope>
</reference>
<dbReference type="Proteomes" id="UP000026962">
    <property type="component" value="Chromosome 7"/>
</dbReference>
<evidence type="ECO:0000313" key="2">
    <source>
        <dbReference type="EnsemblPlants" id="OPUNC07G11430.1"/>
    </source>
</evidence>
<dbReference type="HOGENOM" id="CLU_2030520_0_0_1"/>
<reference evidence="2" key="1">
    <citation type="submission" date="2015-04" db="UniProtKB">
        <authorList>
            <consortium name="EnsemblPlants"/>
        </authorList>
    </citation>
    <scope>IDENTIFICATION</scope>
</reference>
<dbReference type="AlphaFoldDB" id="A0A0E0LK22"/>
<proteinExistence type="predicted"/>
<feature type="transmembrane region" description="Helical" evidence="1">
    <location>
        <begin position="48"/>
        <end position="74"/>
    </location>
</feature>
<protein>
    <submittedName>
        <fullName evidence="2">Uncharacterized protein</fullName>
    </submittedName>
</protein>
<accession>A0A0E0LK22</accession>
<keyword evidence="1" id="KW-0472">Membrane</keyword>
<name>A0A0E0LK22_ORYPU</name>
<dbReference type="EnsemblPlants" id="OPUNC07G11430.1">
    <property type="protein sequence ID" value="OPUNC07G11430.1"/>
    <property type="gene ID" value="OPUNC07G11430"/>
</dbReference>